<evidence type="ECO:0000313" key="4">
    <source>
        <dbReference type="Proteomes" id="UP000324748"/>
    </source>
</evidence>
<feature type="region of interest" description="Disordered" evidence="1">
    <location>
        <begin position="1"/>
        <end position="89"/>
    </location>
</feature>
<dbReference type="PANTHER" id="PTHR46100">
    <property type="entry name" value="IMP2'P"/>
    <property type="match status" value="1"/>
</dbReference>
<dbReference type="CDD" id="cd23659">
    <property type="entry name" value="USP_At3g01520-like"/>
    <property type="match status" value="1"/>
</dbReference>
<reference evidence="3 4" key="1">
    <citation type="submission" date="2019-05" db="EMBL/GenBank/DDBJ databases">
        <title>Emergence of the Ug99 lineage of the wheat stem rust pathogen through somatic hybridization.</title>
        <authorList>
            <person name="Li F."/>
            <person name="Upadhyaya N.M."/>
            <person name="Sperschneider J."/>
            <person name="Matny O."/>
            <person name="Nguyen-Phuc H."/>
            <person name="Mago R."/>
            <person name="Raley C."/>
            <person name="Miller M.E."/>
            <person name="Silverstein K.A.T."/>
            <person name="Henningsen E."/>
            <person name="Hirsch C.D."/>
            <person name="Visser B."/>
            <person name="Pretorius Z.A."/>
            <person name="Steffenson B.J."/>
            <person name="Schwessinger B."/>
            <person name="Dodds P.N."/>
            <person name="Figueroa M."/>
        </authorList>
    </citation>
    <scope>NUCLEOTIDE SEQUENCE [LARGE SCALE GENOMIC DNA]</scope>
    <source>
        <strain evidence="3">21-0</strain>
    </source>
</reference>
<dbReference type="SUPFAM" id="SSF52402">
    <property type="entry name" value="Adenine nucleotide alpha hydrolases-like"/>
    <property type="match status" value="1"/>
</dbReference>
<name>A0A5B0QB14_PUCGR</name>
<feature type="compositionally biased region" description="Polar residues" evidence="1">
    <location>
        <begin position="64"/>
        <end position="86"/>
    </location>
</feature>
<dbReference type="Pfam" id="PF00582">
    <property type="entry name" value="Usp"/>
    <property type="match status" value="1"/>
</dbReference>
<feature type="domain" description="UspA" evidence="2">
    <location>
        <begin position="406"/>
        <end position="551"/>
    </location>
</feature>
<proteinExistence type="predicted"/>
<gene>
    <name evidence="3" type="ORF">PGT21_018525</name>
</gene>
<feature type="compositionally biased region" description="Low complexity" evidence="1">
    <location>
        <begin position="9"/>
        <end position="28"/>
    </location>
</feature>
<feature type="compositionally biased region" description="Basic and acidic residues" evidence="1">
    <location>
        <begin position="232"/>
        <end position="241"/>
    </location>
</feature>
<feature type="compositionally biased region" description="Low complexity" evidence="1">
    <location>
        <begin position="37"/>
        <end position="49"/>
    </location>
</feature>
<protein>
    <recommendedName>
        <fullName evidence="2">UspA domain-containing protein</fullName>
    </recommendedName>
</protein>
<dbReference type="InterPro" id="IPR006016">
    <property type="entry name" value="UspA"/>
</dbReference>
<feature type="compositionally biased region" description="Low complexity" evidence="1">
    <location>
        <begin position="171"/>
        <end position="190"/>
    </location>
</feature>
<dbReference type="Gene3D" id="3.40.50.620">
    <property type="entry name" value="HUPs"/>
    <property type="match status" value="1"/>
</dbReference>
<feature type="region of interest" description="Disordered" evidence="1">
    <location>
        <begin position="113"/>
        <end position="278"/>
    </location>
</feature>
<dbReference type="OrthoDB" id="992776at2759"/>
<sequence>MKFHKRVPSFSFTSFTFNNNNNSSSNNNEQPEPVTTQSHSQPSSPSQPHFEVQPTQEPPASAVPLSTNSLSHQQQETPRPSPNDQQLAHRPRNGSITLLLSPDDPLRFIVQSTKACSPRKRSGSLVEQSMSSPTPDQSDASGSGRRRSSFAEPVNQPLTALAHLDRGRIASPNRSSTLTQSSSNSNSSTSHFTRHRKRLSNLFSPLSYYSNNSRSPSPANRTGRLRQSSHSVDPESDRESTLDSSSIHPQIDLPSSSEDESDSNHSNSDQSSDLEPELTDPEAETILANTNANASSITPIDYLQKSNQPIPFIDQAPNITSPPPLPISFAPTDPRSLSKAVIAPNRKTSTSSRAGSIRRRTSLGPRQDLKLTVSRPIYQKNRCTITIEHGDWLEVAKKAERTRFYLVACDLSDESKYAIEWTIGTVLRQGDECLVIMIIETDSKFDPEEGPGSAADRTAKIRNQKDRQEKATLLVREVTALLERTGLHAKVTCQAIHGKNAKHMLVDCIDYLEPNLVIVGRRGETSSKGSLMGSVSHYLVQKSSVPVMVARRRLRTLPKVYKKKSGIVPTAQQQRKLNEAAIEKSLAVSSELHSPDSKRLSVVSEETEKLNLQGFLLPAGNSPLDSGNTVEDVDQDKKDDHGDQKSDEADQDEERKEVLQETEQSEDAKTEQDEQQQDEEGCSHGNQKEPVVAQEVQIQAHPTRHPDPVITAHPVSILEPVA</sequence>
<accession>A0A5B0QB14</accession>
<evidence type="ECO:0000259" key="2">
    <source>
        <dbReference type="Pfam" id="PF00582"/>
    </source>
</evidence>
<organism evidence="3 4">
    <name type="scientific">Puccinia graminis f. sp. tritici</name>
    <dbReference type="NCBI Taxonomy" id="56615"/>
    <lineage>
        <taxon>Eukaryota</taxon>
        <taxon>Fungi</taxon>
        <taxon>Dikarya</taxon>
        <taxon>Basidiomycota</taxon>
        <taxon>Pucciniomycotina</taxon>
        <taxon>Pucciniomycetes</taxon>
        <taxon>Pucciniales</taxon>
        <taxon>Pucciniaceae</taxon>
        <taxon>Puccinia</taxon>
    </lineage>
</organism>
<dbReference type="PRINTS" id="PR01438">
    <property type="entry name" value="UNVRSLSTRESS"/>
</dbReference>
<comment type="caution">
    <text evidence="3">The sequence shown here is derived from an EMBL/GenBank/DDBJ whole genome shotgun (WGS) entry which is preliminary data.</text>
</comment>
<feature type="compositionally biased region" description="Low complexity" evidence="1">
    <location>
        <begin position="204"/>
        <end position="221"/>
    </location>
</feature>
<dbReference type="AlphaFoldDB" id="A0A5B0QB14"/>
<feature type="compositionally biased region" description="Basic and acidic residues" evidence="1">
    <location>
        <begin position="635"/>
        <end position="659"/>
    </location>
</feature>
<feature type="compositionally biased region" description="Polar residues" evidence="1">
    <location>
        <begin position="125"/>
        <end position="140"/>
    </location>
</feature>
<dbReference type="PANTHER" id="PTHR46100:SF4">
    <property type="entry name" value="USPA DOMAIN-CONTAINING PROTEIN"/>
    <property type="match status" value="1"/>
</dbReference>
<dbReference type="Proteomes" id="UP000324748">
    <property type="component" value="Unassembled WGS sequence"/>
</dbReference>
<evidence type="ECO:0000256" key="1">
    <source>
        <dbReference type="SAM" id="MobiDB-lite"/>
    </source>
</evidence>
<dbReference type="InterPro" id="IPR006015">
    <property type="entry name" value="Universal_stress_UspA"/>
</dbReference>
<feature type="region of interest" description="Disordered" evidence="1">
    <location>
        <begin position="614"/>
        <end position="722"/>
    </location>
</feature>
<keyword evidence="4" id="KW-1185">Reference proteome</keyword>
<evidence type="ECO:0000313" key="3">
    <source>
        <dbReference type="EMBL" id="KAA1110341.1"/>
    </source>
</evidence>
<dbReference type="InterPro" id="IPR014729">
    <property type="entry name" value="Rossmann-like_a/b/a_fold"/>
</dbReference>
<dbReference type="EMBL" id="VSWC01000027">
    <property type="protein sequence ID" value="KAA1110341.1"/>
    <property type="molecule type" value="Genomic_DNA"/>
</dbReference>